<feature type="coiled-coil region" evidence="5">
    <location>
        <begin position="122"/>
        <end position="168"/>
    </location>
</feature>
<evidence type="ECO:0000259" key="6">
    <source>
        <dbReference type="PROSITE" id="PS51352"/>
    </source>
</evidence>
<dbReference type="Gene3D" id="3.40.30.10">
    <property type="entry name" value="Glutaredoxin"/>
    <property type="match status" value="1"/>
</dbReference>
<keyword evidence="4" id="KW-0676">Redox-active center</keyword>
<reference evidence="7 8" key="1">
    <citation type="submission" date="2020-08" db="EMBL/GenBank/DDBJ databases">
        <title>Genome public.</title>
        <authorList>
            <person name="Liu C."/>
            <person name="Sun Q."/>
        </authorList>
    </citation>
    <scope>NUCLEOTIDE SEQUENCE [LARGE SCALE GENOMIC DNA]</scope>
    <source>
        <strain evidence="7 8">NSJ-56</strain>
    </source>
</reference>
<dbReference type="InterPro" id="IPR000866">
    <property type="entry name" value="AhpC/TSA"/>
</dbReference>
<comment type="caution">
    <text evidence="7">The sequence shown here is derived from an EMBL/GenBank/DDBJ whole genome shotgun (WGS) entry which is preliminary data.</text>
</comment>
<protein>
    <submittedName>
        <fullName evidence="7">TlpA family protein disulfide reductase</fullName>
    </submittedName>
</protein>
<dbReference type="CDD" id="cd02966">
    <property type="entry name" value="TlpA_like_family"/>
    <property type="match status" value="1"/>
</dbReference>
<dbReference type="InterPro" id="IPR025380">
    <property type="entry name" value="DUF4369"/>
</dbReference>
<feature type="domain" description="Thioredoxin" evidence="6">
    <location>
        <begin position="225"/>
        <end position="361"/>
    </location>
</feature>
<evidence type="ECO:0000313" key="8">
    <source>
        <dbReference type="Proteomes" id="UP000646484"/>
    </source>
</evidence>
<organism evidence="7 8">
    <name type="scientific">Butyricimonas hominis</name>
    <dbReference type="NCBI Taxonomy" id="2763032"/>
    <lineage>
        <taxon>Bacteria</taxon>
        <taxon>Pseudomonadati</taxon>
        <taxon>Bacteroidota</taxon>
        <taxon>Bacteroidia</taxon>
        <taxon>Bacteroidales</taxon>
        <taxon>Odoribacteraceae</taxon>
        <taxon>Butyricimonas</taxon>
    </lineage>
</organism>
<proteinExistence type="predicted"/>
<dbReference type="Pfam" id="PF00578">
    <property type="entry name" value="AhpC-TSA"/>
    <property type="match status" value="1"/>
</dbReference>
<dbReference type="SUPFAM" id="SSF52833">
    <property type="entry name" value="Thioredoxin-like"/>
    <property type="match status" value="1"/>
</dbReference>
<dbReference type="RefSeq" id="WP_186975948.1">
    <property type="nucleotide sequence ID" value="NZ_JACOOH010000004.1"/>
</dbReference>
<dbReference type="PANTHER" id="PTHR42852">
    <property type="entry name" value="THIOL:DISULFIDE INTERCHANGE PROTEIN DSBE"/>
    <property type="match status" value="1"/>
</dbReference>
<dbReference type="InterPro" id="IPR050553">
    <property type="entry name" value="Thioredoxin_ResA/DsbE_sf"/>
</dbReference>
<dbReference type="InterPro" id="IPR013766">
    <property type="entry name" value="Thioredoxin_domain"/>
</dbReference>
<evidence type="ECO:0000256" key="3">
    <source>
        <dbReference type="ARBA" id="ARBA00023157"/>
    </source>
</evidence>
<accession>A0ABR7D0E5</accession>
<comment type="subcellular location">
    <subcellularLocation>
        <location evidence="1">Cell envelope</location>
    </subcellularLocation>
</comment>
<dbReference type="InterPro" id="IPR017937">
    <property type="entry name" value="Thioredoxin_CS"/>
</dbReference>
<evidence type="ECO:0000313" key="7">
    <source>
        <dbReference type="EMBL" id="MBC5621401.1"/>
    </source>
</evidence>
<dbReference type="InterPro" id="IPR036249">
    <property type="entry name" value="Thioredoxin-like_sf"/>
</dbReference>
<dbReference type="EMBL" id="JACOOH010000004">
    <property type="protein sequence ID" value="MBC5621401.1"/>
    <property type="molecule type" value="Genomic_DNA"/>
</dbReference>
<dbReference type="Proteomes" id="UP000646484">
    <property type="component" value="Unassembled WGS sequence"/>
</dbReference>
<evidence type="ECO:0000256" key="1">
    <source>
        <dbReference type="ARBA" id="ARBA00004196"/>
    </source>
</evidence>
<keyword evidence="8" id="KW-1185">Reference proteome</keyword>
<dbReference type="PROSITE" id="PS51352">
    <property type="entry name" value="THIOREDOXIN_2"/>
    <property type="match status" value="1"/>
</dbReference>
<evidence type="ECO:0000256" key="2">
    <source>
        <dbReference type="ARBA" id="ARBA00022748"/>
    </source>
</evidence>
<sequence>MMKLLNLFIIMLSLLGNIRAQESFKITGHLGGTLGGNLVLAASGPGGLVKLGEAVMVNGEFEFAGTVEGIIPAYILAGEQQQPIATLMLENTGYTLVAGEAGIEVQGGGESQQIWGKFDAINQRILREKMKMEQEARAAYAQQNQMKLQALQQQFEKVAAEAEAQQLELFKTYKDSFVSAYVIAAGMGQMNYTSLKALHDMLGEPAQNSPYGQMIVRQLDVFKQVEPGSIAPDFSGTTAEGQAVSLHGIKAKVKLVDFWASWCAPCRQEMSNVCKIYKKYRDAGLEIIGVSLDSKPQDWVKAMQDEKMTWSNIMDQKQEISSRYLVRGIPHTILLDENNRIIAKDLRGKALEKKIAELLGK</sequence>
<keyword evidence="2" id="KW-0201">Cytochrome c-type biogenesis</keyword>
<evidence type="ECO:0000256" key="5">
    <source>
        <dbReference type="SAM" id="Coils"/>
    </source>
</evidence>
<dbReference type="Pfam" id="PF14289">
    <property type="entry name" value="DUF4369"/>
    <property type="match status" value="1"/>
</dbReference>
<name>A0ABR7D0E5_9BACT</name>
<gene>
    <name evidence="7" type="ORF">H8S64_09845</name>
</gene>
<dbReference type="PROSITE" id="PS00194">
    <property type="entry name" value="THIOREDOXIN_1"/>
    <property type="match status" value="1"/>
</dbReference>
<dbReference type="PANTHER" id="PTHR42852:SF6">
    <property type="entry name" value="THIOL:DISULFIDE INTERCHANGE PROTEIN DSBE"/>
    <property type="match status" value="1"/>
</dbReference>
<evidence type="ECO:0000256" key="4">
    <source>
        <dbReference type="ARBA" id="ARBA00023284"/>
    </source>
</evidence>
<keyword evidence="3" id="KW-1015">Disulfide bond</keyword>
<keyword evidence="5" id="KW-0175">Coiled coil</keyword>